<dbReference type="EMBL" id="OU963862">
    <property type="protein sequence ID" value="CAH0382270.1"/>
    <property type="molecule type" value="Genomic_DNA"/>
</dbReference>
<keyword evidence="1" id="KW-0732">Signal</keyword>
<feature type="signal peptide" evidence="1">
    <location>
        <begin position="1"/>
        <end position="21"/>
    </location>
</feature>
<evidence type="ECO:0000313" key="2">
    <source>
        <dbReference type="EMBL" id="CAH0382270.1"/>
    </source>
</evidence>
<dbReference type="KEGG" id="btab:109033121"/>
<name>A0A9N9ZYI2_BEMTA</name>
<gene>
    <name evidence="2" type="ORF">BEMITA_LOCUS1827</name>
</gene>
<dbReference type="Proteomes" id="UP001152759">
    <property type="component" value="Chromosome 1"/>
</dbReference>
<sequence>MTRYALIALVMLSCHCASVDGDETLKVRVRLQNEGSENHCSNQEENSVVKNQGKWVILGVNHEEGTRQNLVARGASSDGKETRTWTDRIPTGGFFITSQRKCQNRCSRIFGYWEDPAEENLLNQPKIASVGKIYFGVKCSCFVDKRLKSLITERYGPNTAKYYTWLCRFRLFGLKYRKYFNKGDKAITFVASSELEDYIRRKQDEWTKMKEAQATLAALPDYSNTRRK</sequence>
<dbReference type="AlphaFoldDB" id="A0A9N9ZYI2"/>
<organism evidence="2 3">
    <name type="scientific">Bemisia tabaci</name>
    <name type="common">Sweetpotato whitefly</name>
    <name type="synonym">Aleurodes tabaci</name>
    <dbReference type="NCBI Taxonomy" id="7038"/>
    <lineage>
        <taxon>Eukaryota</taxon>
        <taxon>Metazoa</taxon>
        <taxon>Ecdysozoa</taxon>
        <taxon>Arthropoda</taxon>
        <taxon>Hexapoda</taxon>
        <taxon>Insecta</taxon>
        <taxon>Pterygota</taxon>
        <taxon>Neoptera</taxon>
        <taxon>Paraneoptera</taxon>
        <taxon>Hemiptera</taxon>
        <taxon>Sternorrhyncha</taxon>
        <taxon>Aleyrodoidea</taxon>
        <taxon>Aleyrodidae</taxon>
        <taxon>Aleyrodinae</taxon>
        <taxon>Bemisia</taxon>
    </lineage>
</organism>
<reference evidence="2" key="1">
    <citation type="submission" date="2021-12" db="EMBL/GenBank/DDBJ databases">
        <authorList>
            <person name="King R."/>
        </authorList>
    </citation>
    <scope>NUCLEOTIDE SEQUENCE</scope>
</reference>
<feature type="chain" id="PRO_5040345167" evidence="1">
    <location>
        <begin position="22"/>
        <end position="228"/>
    </location>
</feature>
<evidence type="ECO:0000313" key="3">
    <source>
        <dbReference type="Proteomes" id="UP001152759"/>
    </source>
</evidence>
<proteinExistence type="predicted"/>
<evidence type="ECO:0000256" key="1">
    <source>
        <dbReference type="SAM" id="SignalP"/>
    </source>
</evidence>
<keyword evidence="3" id="KW-1185">Reference proteome</keyword>
<protein>
    <submittedName>
        <fullName evidence="2">Uncharacterized protein</fullName>
    </submittedName>
</protein>
<accession>A0A9N9ZYI2</accession>